<dbReference type="EMBL" id="CP002771">
    <property type="protein sequence ID" value="AEF55506.1"/>
    <property type="molecule type" value="Genomic_DNA"/>
</dbReference>
<dbReference type="OrthoDB" id="6106861at2"/>
<evidence type="ECO:0000256" key="1">
    <source>
        <dbReference type="SAM" id="SignalP"/>
    </source>
</evidence>
<sequence>MKKLLLILLLLQVFNIKAESIDDYYYYQVDKMGAVDEKYSYVVYLKKGDPCIHVNNIKKNINKRFCETGNENLNLYKNFPTIYATNFNLSSSRFYYTVAAPWAEQRCEIYLPKNRLTCEPTGK</sequence>
<feature type="signal peptide" evidence="1">
    <location>
        <begin position="1"/>
        <end position="18"/>
    </location>
</feature>
<feature type="chain" id="PRO_5003332759" evidence="1">
    <location>
        <begin position="19"/>
        <end position="123"/>
    </location>
</feature>
<keyword evidence="3" id="KW-1185">Reference proteome</keyword>
<dbReference type="STRING" id="491952.Mar181_2473"/>
<dbReference type="Proteomes" id="UP000009230">
    <property type="component" value="Chromosome"/>
</dbReference>
<keyword evidence="1" id="KW-0732">Signal</keyword>
<dbReference type="RefSeq" id="WP_013796979.1">
    <property type="nucleotide sequence ID" value="NC_015559.1"/>
</dbReference>
<evidence type="ECO:0000313" key="3">
    <source>
        <dbReference type="Proteomes" id="UP000009230"/>
    </source>
</evidence>
<name>F6CWU4_MARPP</name>
<protein>
    <submittedName>
        <fullName evidence="2">Uncharacterized protein</fullName>
    </submittedName>
</protein>
<dbReference type="HOGENOM" id="CLU_2012527_0_0_6"/>
<dbReference type="AlphaFoldDB" id="F6CWU4"/>
<dbReference type="KEGG" id="mpc:Mar181_2473"/>
<accession>F6CWU4</accession>
<reference evidence="2 3" key="1">
    <citation type="journal article" date="2012" name="Stand. Genomic Sci.">
        <title>Complete genome sequence of Marinomonas posidonica type strain (IVIA-Po-181(T)).</title>
        <authorList>
            <person name="Lucas-Elio P."/>
            <person name="Goodwin L."/>
            <person name="Woyke T."/>
            <person name="Pitluck S."/>
            <person name="Nolan M."/>
            <person name="Kyrpides N.C."/>
            <person name="Detter J.C."/>
            <person name="Copeland A."/>
            <person name="Lu M."/>
            <person name="Bruce D."/>
            <person name="Detter C."/>
            <person name="Tapia R."/>
            <person name="Han S."/>
            <person name="Land M.L."/>
            <person name="Ivanova N."/>
            <person name="Mikhailova N."/>
            <person name="Johnston A.W."/>
            <person name="Sanchez-Amat A."/>
        </authorList>
    </citation>
    <scope>NUCLEOTIDE SEQUENCE [LARGE SCALE GENOMIC DNA]</scope>
    <source>
        <strain evidence="3">CECT 7376 / NCIMB 14433 / IVIA-Po-181</strain>
    </source>
</reference>
<proteinExistence type="predicted"/>
<organism evidence="2 3">
    <name type="scientific">Marinomonas posidonica (strain CECT 7376 / NCIMB 14433 / IVIA-Po-181)</name>
    <dbReference type="NCBI Taxonomy" id="491952"/>
    <lineage>
        <taxon>Bacteria</taxon>
        <taxon>Pseudomonadati</taxon>
        <taxon>Pseudomonadota</taxon>
        <taxon>Gammaproteobacteria</taxon>
        <taxon>Oceanospirillales</taxon>
        <taxon>Oceanospirillaceae</taxon>
        <taxon>Marinomonas</taxon>
    </lineage>
</organism>
<gene>
    <name evidence="2" type="ordered locus">Mar181_2473</name>
</gene>
<evidence type="ECO:0000313" key="2">
    <source>
        <dbReference type="EMBL" id="AEF55506.1"/>
    </source>
</evidence>